<protein>
    <recommendedName>
        <fullName evidence="3">J domain-containing protein</fullName>
    </recommendedName>
</protein>
<feature type="non-terminal residue" evidence="1">
    <location>
        <position position="1"/>
    </location>
</feature>
<keyword evidence="2" id="KW-1185">Reference proteome</keyword>
<dbReference type="OMA" id="ENQINHP"/>
<dbReference type="InterPro" id="IPR052448">
    <property type="entry name" value="DnaJ_C16_autophagy_reg"/>
</dbReference>
<dbReference type="PROSITE" id="PS00636">
    <property type="entry name" value="DNAJ_1"/>
    <property type="match status" value="1"/>
</dbReference>
<organism evidence="1 2">
    <name type="scientific">Taxus chinensis</name>
    <name type="common">Chinese yew</name>
    <name type="synonym">Taxus wallichiana var. chinensis</name>
    <dbReference type="NCBI Taxonomy" id="29808"/>
    <lineage>
        <taxon>Eukaryota</taxon>
        <taxon>Viridiplantae</taxon>
        <taxon>Streptophyta</taxon>
        <taxon>Embryophyta</taxon>
        <taxon>Tracheophyta</taxon>
        <taxon>Spermatophyta</taxon>
        <taxon>Pinopsida</taxon>
        <taxon>Pinidae</taxon>
        <taxon>Conifers II</taxon>
        <taxon>Cupressales</taxon>
        <taxon>Taxaceae</taxon>
        <taxon>Taxus</taxon>
    </lineage>
</organism>
<dbReference type="EMBL" id="JAHRHJ020000011">
    <property type="protein sequence ID" value="KAH9294664.1"/>
    <property type="molecule type" value="Genomic_DNA"/>
</dbReference>
<name>A0AA38CBW8_TAXCH</name>
<dbReference type="Gene3D" id="3.40.30.10">
    <property type="entry name" value="Glutaredoxin"/>
    <property type="match status" value="1"/>
</dbReference>
<comment type="caution">
    <text evidence="1">The sequence shown here is derived from an EMBL/GenBank/DDBJ whole genome shotgun (WGS) entry which is preliminary data.</text>
</comment>
<reference evidence="1 2" key="1">
    <citation type="journal article" date="2021" name="Nat. Plants">
        <title>The Taxus genome provides insights into paclitaxel biosynthesis.</title>
        <authorList>
            <person name="Xiong X."/>
            <person name="Gou J."/>
            <person name="Liao Q."/>
            <person name="Li Y."/>
            <person name="Zhou Q."/>
            <person name="Bi G."/>
            <person name="Li C."/>
            <person name="Du R."/>
            <person name="Wang X."/>
            <person name="Sun T."/>
            <person name="Guo L."/>
            <person name="Liang H."/>
            <person name="Lu P."/>
            <person name="Wu Y."/>
            <person name="Zhang Z."/>
            <person name="Ro D.K."/>
            <person name="Shang Y."/>
            <person name="Huang S."/>
            <person name="Yan J."/>
        </authorList>
    </citation>
    <scope>NUCLEOTIDE SEQUENCE [LARGE SCALE GENOMIC DNA]</scope>
    <source>
        <strain evidence="1">Ta-2019</strain>
    </source>
</reference>
<proteinExistence type="predicted"/>
<dbReference type="Proteomes" id="UP000824469">
    <property type="component" value="Unassembled WGS sequence"/>
</dbReference>
<dbReference type="SUPFAM" id="SSF52833">
    <property type="entry name" value="Thioredoxin-like"/>
    <property type="match status" value="1"/>
</dbReference>
<accession>A0AA38CBW8</accession>
<evidence type="ECO:0008006" key="3">
    <source>
        <dbReference type="Google" id="ProtNLM"/>
    </source>
</evidence>
<dbReference type="InterPro" id="IPR018253">
    <property type="entry name" value="DnaJ_domain_CS"/>
</dbReference>
<evidence type="ECO:0000313" key="2">
    <source>
        <dbReference type="Proteomes" id="UP000824469"/>
    </source>
</evidence>
<feature type="non-terminal residue" evidence="1">
    <location>
        <position position="154"/>
    </location>
</feature>
<sequence length="154" mass="17839">QSNKDIDLGTENFIEVQHAFEVLSNQLRRRDYDLFDVDELQDIAKIVKKRYVGDKLSRLELPLLKTSEDDITDDDTKVLTTENFGSMLRDEVTWLIQVYSIGSESCRKFSPSWKRIVTWLDGVANSGKVELGEVQLAAYLAERNRVTGRPFFRY</sequence>
<evidence type="ECO:0000313" key="1">
    <source>
        <dbReference type="EMBL" id="KAH9294664.1"/>
    </source>
</evidence>
<dbReference type="PANTHER" id="PTHR44303">
    <property type="entry name" value="DNAJ HOMOLOG SUBFAMILY C MEMBER 16"/>
    <property type="match status" value="1"/>
</dbReference>
<dbReference type="InterPro" id="IPR036249">
    <property type="entry name" value="Thioredoxin-like_sf"/>
</dbReference>
<dbReference type="PANTHER" id="PTHR44303:SF2">
    <property type="entry name" value="DNAJ HOMOLOG SUBFAMILY C MEMBER 16"/>
    <property type="match status" value="1"/>
</dbReference>
<gene>
    <name evidence="1" type="ORF">KI387_038252</name>
</gene>
<dbReference type="AlphaFoldDB" id="A0AA38CBW8"/>